<dbReference type="OrthoDB" id="437973at2759"/>
<keyword evidence="3" id="KW-1185">Reference proteome</keyword>
<dbReference type="PANTHER" id="PTHR13491">
    <property type="entry name" value="ZCCHC10 PROTEIN"/>
    <property type="match status" value="1"/>
</dbReference>
<feature type="compositionally biased region" description="Basic and acidic residues" evidence="1">
    <location>
        <begin position="65"/>
        <end position="86"/>
    </location>
</feature>
<accession>A0A482W4L5</accession>
<protein>
    <submittedName>
        <fullName evidence="2">Zf-CCHC 3 domain containing protein</fullName>
    </submittedName>
</protein>
<dbReference type="Proteomes" id="UP000292052">
    <property type="component" value="Unassembled WGS sequence"/>
</dbReference>
<dbReference type="InterPro" id="IPR036875">
    <property type="entry name" value="Znf_CCHC_sf"/>
</dbReference>
<dbReference type="GO" id="GO:0008270">
    <property type="term" value="F:zinc ion binding"/>
    <property type="evidence" value="ECO:0007669"/>
    <property type="project" value="InterPro"/>
</dbReference>
<dbReference type="InterPro" id="IPR039715">
    <property type="entry name" value="ZCCHC10"/>
</dbReference>
<evidence type="ECO:0000313" key="3">
    <source>
        <dbReference type="Proteomes" id="UP000292052"/>
    </source>
</evidence>
<reference evidence="2 3" key="1">
    <citation type="submission" date="2017-03" db="EMBL/GenBank/DDBJ databases">
        <title>Genome of the blue death feigning beetle - Asbolus verrucosus.</title>
        <authorList>
            <person name="Rider S.D."/>
        </authorList>
    </citation>
    <scope>NUCLEOTIDE SEQUENCE [LARGE SCALE GENOMIC DNA]</scope>
    <source>
        <strain evidence="2">Butters</strain>
        <tissue evidence="2">Head and leg muscle</tissue>
    </source>
</reference>
<dbReference type="EMBL" id="QDEB01034062">
    <property type="protein sequence ID" value="RZC39478.1"/>
    <property type="molecule type" value="Genomic_DNA"/>
</dbReference>
<proteinExistence type="predicted"/>
<dbReference type="GO" id="GO:0003676">
    <property type="term" value="F:nucleic acid binding"/>
    <property type="evidence" value="ECO:0007669"/>
    <property type="project" value="InterPro"/>
</dbReference>
<dbReference type="SUPFAM" id="SSF57756">
    <property type="entry name" value="Retrovirus zinc finger-like domains"/>
    <property type="match status" value="1"/>
</dbReference>
<evidence type="ECO:0000313" key="2">
    <source>
        <dbReference type="EMBL" id="RZC39478.1"/>
    </source>
</evidence>
<dbReference type="Pfam" id="PF13917">
    <property type="entry name" value="zf-CCHC_3"/>
    <property type="match status" value="1"/>
</dbReference>
<dbReference type="PANTHER" id="PTHR13491:SF0">
    <property type="entry name" value="ZINC FINGER CCHC DOMAIN-CONTAINING PROTEIN 10"/>
    <property type="match status" value="1"/>
</dbReference>
<evidence type="ECO:0000256" key="1">
    <source>
        <dbReference type="SAM" id="MobiDB-lite"/>
    </source>
</evidence>
<name>A0A482W4L5_ASBVE</name>
<gene>
    <name evidence="2" type="ORF">BDFB_011097</name>
</gene>
<feature type="region of interest" description="Disordered" evidence="1">
    <location>
        <begin position="65"/>
        <end position="114"/>
    </location>
</feature>
<comment type="caution">
    <text evidence="2">The sequence shown here is derived from an EMBL/GenBank/DDBJ whole genome shotgun (WGS) entry which is preliminary data.</text>
</comment>
<dbReference type="AlphaFoldDB" id="A0A482W4L5"/>
<organism evidence="2 3">
    <name type="scientific">Asbolus verrucosus</name>
    <name type="common">Desert ironclad beetle</name>
    <dbReference type="NCBI Taxonomy" id="1661398"/>
    <lineage>
        <taxon>Eukaryota</taxon>
        <taxon>Metazoa</taxon>
        <taxon>Ecdysozoa</taxon>
        <taxon>Arthropoda</taxon>
        <taxon>Hexapoda</taxon>
        <taxon>Insecta</taxon>
        <taxon>Pterygota</taxon>
        <taxon>Neoptera</taxon>
        <taxon>Endopterygota</taxon>
        <taxon>Coleoptera</taxon>
        <taxon>Polyphaga</taxon>
        <taxon>Cucujiformia</taxon>
        <taxon>Tenebrionidae</taxon>
        <taxon>Pimeliinae</taxon>
        <taxon>Asbolus</taxon>
    </lineage>
</organism>
<sequence>MINNENKFGNKKKVTVPPQGVRCQKCLEYGHWSYECKGQRKYLHRSSRTQILKKRLKLSEEKAAAVKNAVDSKGKTGTDAKNKTDDSSSSDSDSSDSSTTSSSSSDSESSTSDE</sequence>
<feature type="compositionally biased region" description="Low complexity" evidence="1">
    <location>
        <begin position="87"/>
        <end position="114"/>
    </location>
</feature>